<sequence>MAPREDRCLYSILGVPRTADEIAIKKAYRKLALQWHPDKNPGNKENAEKKFKQIAQAYEVLSDPKKRSTYDRSGVESMTCRPRRQSHGGFHHDFRSPFDIFYEFFGDRNPFADFMNDDIPFRGFGFSNENTFHFPSSKHRRSTTNTGGSKFFFCSSDDENDW</sequence>
<dbReference type="EMBL" id="UXUI01014022">
    <property type="protein sequence ID" value="VDD97530.1"/>
    <property type="molecule type" value="Genomic_DNA"/>
</dbReference>
<dbReference type="GO" id="GO:0030544">
    <property type="term" value="F:Hsp70 protein binding"/>
    <property type="evidence" value="ECO:0007669"/>
    <property type="project" value="InterPro"/>
</dbReference>
<dbReference type="WBParaSite" id="EVEC_0001312901-mRNA-1">
    <property type="protein sequence ID" value="EVEC_0001312901-mRNA-1"/>
    <property type="gene ID" value="EVEC_0001312901"/>
</dbReference>
<evidence type="ECO:0000259" key="3">
    <source>
        <dbReference type="PROSITE" id="PS50076"/>
    </source>
</evidence>
<evidence type="ECO:0000313" key="4">
    <source>
        <dbReference type="EMBL" id="VDD97530.1"/>
    </source>
</evidence>
<dbReference type="PROSITE" id="PS00636">
    <property type="entry name" value="DNAJ_1"/>
    <property type="match status" value="1"/>
</dbReference>
<feature type="compositionally biased region" description="Basic and acidic residues" evidence="2">
    <location>
        <begin position="65"/>
        <end position="74"/>
    </location>
</feature>
<protein>
    <submittedName>
        <fullName evidence="6">J domain-containing protein</fullName>
    </submittedName>
</protein>
<dbReference type="Gene3D" id="1.10.287.110">
    <property type="entry name" value="DnaJ domain"/>
    <property type="match status" value="1"/>
</dbReference>
<proteinExistence type="predicted"/>
<dbReference type="Proteomes" id="UP000274131">
    <property type="component" value="Unassembled WGS sequence"/>
</dbReference>
<evidence type="ECO:0000256" key="1">
    <source>
        <dbReference type="ARBA" id="ARBA00023186"/>
    </source>
</evidence>
<dbReference type="OrthoDB" id="10250354at2759"/>
<dbReference type="InterPro" id="IPR018253">
    <property type="entry name" value="DnaJ_domain_CS"/>
</dbReference>
<dbReference type="PANTHER" id="PTHR45168">
    <property type="entry name" value="DNAJ HOMOLOG SUBFAMILY B MEMBER 2"/>
    <property type="match status" value="1"/>
</dbReference>
<dbReference type="SUPFAM" id="SSF46565">
    <property type="entry name" value="Chaperone J-domain"/>
    <property type="match status" value="1"/>
</dbReference>
<accession>A0A0N4VQ37</accession>
<dbReference type="AlphaFoldDB" id="A0A0N4VQ37"/>
<evidence type="ECO:0000256" key="2">
    <source>
        <dbReference type="SAM" id="MobiDB-lite"/>
    </source>
</evidence>
<dbReference type="STRING" id="51028.A0A0N4VQ37"/>
<feature type="domain" description="J" evidence="3">
    <location>
        <begin position="8"/>
        <end position="74"/>
    </location>
</feature>
<organism evidence="6">
    <name type="scientific">Enterobius vermicularis</name>
    <name type="common">Human pinworm</name>
    <dbReference type="NCBI Taxonomy" id="51028"/>
    <lineage>
        <taxon>Eukaryota</taxon>
        <taxon>Metazoa</taxon>
        <taxon>Ecdysozoa</taxon>
        <taxon>Nematoda</taxon>
        <taxon>Chromadorea</taxon>
        <taxon>Rhabditida</taxon>
        <taxon>Spirurina</taxon>
        <taxon>Oxyuridomorpha</taxon>
        <taxon>Oxyuroidea</taxon>
        <taxon>Oxyuridae</taxon>
        <taxon>Enterobius</taxon>
    </lineage>
</organism>
<dbReference type="InterPro" id="IPR043183">
    <property type="entry name" value="DNJB2/6-like"/>
</dbReference>
<dbReference type="InterPro" id="IPR001623">
    <property type="entry name" value="DnaJ_domain"/>
</dbReference>
<dbReference type="CDD" id="cd06257">
    <property type="entry name" value="DnaJ"/>
    <property type="match status" value="1"/>
</dbReference>
<reference evidence="6" key="1">
    <citation type="submission" date="2017-02" db="UniProtKB">
        <authorList>
            <consortium name="WormBaseParasite"/>
        </authorList>
    </citation>
    <scope>IDENTIFICATION</scope>
</reference>
<evidence type="ECO:0000313" key="5">
    <source>
        <dbReference type="Proteomes" id="UP000274131"/>
    </source>
</evidence>
<reference evidence="4 5" key="2">
    <citation type="submission" date="2018-10" db="EMBL/GenBank/DDBJ databases">
        <authorList>
            <consortium name="Pathogen Informatics"/>
        </authorList>
    </citation>
    <scope>NUCLEOTIDE SEQUENCE [LARGE SCALE GENOMIC DNA]</scope>
</reference>
<evidence type="ECO:0000313" key="6">
    <source>
        <dbReference type="WBParaSite" id="EVEC_0001312901-mRNA-1"/>
    </source>
</evidence>
<dbReference type="SMART" id="SM00271">
    <property type="entry name" value="DnaJ"/>
    <property type="match status" value="1"/>
</dbReference>
<keyword evidence="1" id="KW-0143">Chaperone</keyword>
<dbReference type="PROSITE" id="PS50076">
    <property type="entry name" value="DNAJ_2"/>
    <property type="match status" value="1"/>
</dbReference>
<keyword evidence="5" id="KW-1185">Reference proteome</keyword>
<dbReference type="Pfam" id="PF00226">
    <property type="entry name" value="DnaJ"/>
    <property type="match status" value="1"/>
</dbReference>
<dbReference type="InterPro" id="IPR036869">
    <property type="entry name" value="J_dom_sf"/>
</dbReference>
<dbReference type="PANTHER" id="PTHR45168:SF3">
    <property type="entry name" value="DNAJ HEAT SHOCK PROTEIN FAMILY (HSP40) MEMBER B2"/>
    <property type="match status" value="1"/>
</dbReference>
<name>A0A0N4VQ37_ENTVE</name>
<gene>
    <name evidence="4" type="ORF">EVEC_LOCUS12281</name>
</gene>
<dbReference type="PRINTS" id="PR00625">
    <property type="entry name" value="JDOMAIN"/>
</dbReference>
<feature type="region of interest" description="Disordered" evidence="2">
    <location>
        <begin position="65"/>
        <end position="86"/>
    </location>
</feature>
<dbReference type="GO" id="GO:0051082">
    <property type="term" value="F:unfolded protein binding"/>
    <property type="evidence" value="ECO:0007669"/>
    <property type="project" value="InterPro"/>
</dbReference>